<sequence length="1020" mass="112026">MIRALLNNTVLSNLVFVLVLIIGAMSYNLMPRQKDPTINFNWIIIVTALPGASAEDIEMRVTQPLEDALRKLNDVNFVSSTSRVGLSNILVRFRDLDERQFDKRVTDLRREVQSKRNELPADIVEPIILEITSANAFPAATLVLKGQADDEILRSEAYQLKRELERIKGIDRVDTAGLQDPEVQVLLDMGLLASAGIHPATVSDVIASQWQDLAAGKLTVSNEQWLVRHLGQSPSPEELAQLWIPHVGGELRLETLAQVERRRQDPTQLVMYDGQPAVMMSVMKEGNANTLVLIETLETFIEQYNPNIAAKGLTLVLADDQTESTRRAIDIMQTNALQGLLFVGLVSWLFLGWRIGVLVALAIPFSLMGVFILLNLQGETVNLTVLLGVIIALGMLVDVAVVMVEAMHQRMGQGETAIESAMGAMNEVGWPIFAAVLTTIAAFLPLILLPGILGDFMRIVPTVVTFALIFSLIQAFWMLPSQMHALHALPSQQGVSRRERVLRRLRNLYGRVLIKSFRHPWVTLVCLVGSFTLAIGLFATDRISRDFFAADTLSVFYINVEMPSGSTLRQTLNATLEVEAHAREGMEPEEIRSLVSYAGQMFTETEPLLGDNYGQIFVSLTSRHLGGRNADEIIEGLRESIQLNTPAAAKVTLLKLSDGPPSSMPISIKVRGDDYGLIQAAVDDLTEILQGIPGIVDITNDASPGTQQLVTRLNLPAIARAGLDARSVTRALRLLTDGEVVAQLNDRGESVDLRVRSQKASTEDIDAWLSTRIATPSGQSVPLSELLDIEVKTGFASLRHYNFSRAITLEADLDRVVLDTLQANQLIQSAWLDYQDQHPGISLDFSGELDDIQESLNALVILFVLGVGLMYLILGAQFKSYFQPFIILLTIPMAFTGVAYGLWFSQNPLSLYTLYGLVALSGIAVNSAIVLIAAANSRYNQGMSVIYSIVYAARRRMVPILITAATTMAGLMGLALGLGGKSLIFGPVATAIVWGISVSTLLTLFTIPLMYKLTRRDRPR</sequence>
<dbReference type="OrthoDB" id="9757940at2"/>
<dbReference type="SUPFAM" id="SSF82693">
    <property type="entry name" value="Multidrug efflux transporter AcrB pore domain, PN1, PN2, PC1 and PC2 subdomains"/>
    <property type="match status" value="3"/>
</dbReference>
<dbReference type="GO" id="GO:0042910">
    <property type="term" value="F:xenobiotic transmembrane transporter activity"/>
    <property type="evidence" value="ECO:0007669"/>
    <property type="project" value="TreeGrafter"/>
</dbReference>
<proteinExistence type="predicted"/>
<dbReference type="RefSeq" id="WP_112160455.1">
    <property type="nucleotide sequence ID" value="NZ_QKRX01000018.1"/>
</dbReference>
<gene>
    <name evidence="2" type="ORF">DN062_16785</name>
</gene>
<evidence type="ECO:0000313" key="2">
    <source>
        <dbReference type="EMBL" id="RAU16679.1"/>
    </source>
</evidence>
<evidence type="ECO:0000256" key="1">
    <source>
        <dbReference type="SAM" id="Phobius"/>
    </source>
</evidence>
<dbReference type="PANTHER" id="PTHR32063:SF33">
    <property type="entry name" value="RND SUPERFAMILY EFFLUX PUMP PERMEASE COMPONENT"/>
    <property type="match status" value="1"/>
</dbReference>
<dbReference type="PRINTS" id="PR00702">
    <property type="entry name" value="ACRIFLAVINRP"/>
</dbReference>
<dbReference type="PANTHER" id="PTHR32063">
    <property type="match status" value="1"/>
</dbReference>
<comment type="caution">
    <text evidence="2">The sequence shown here is derived from an EMBL/GenBank/DDBJ whole genome shotgun (WGS) entry which is preliminary data.</text>
</comment>
<feature type="transmembrane region" description="Helical" evidence="1">
    <location>
        <begin position="12"/>
        <end position="30"/>
    </location>
</feature>
<feature type="transmembrane region" description="Helical" evidence="1">
    <location>
        <begin position="340"/>
        <end position="373"/>
    </location>
</feature>
<dbReference type="SUPFAM" id="SSF82866">
    <property type="entry name" value="Multidrug efflux transporter AcrB transmembrane domain"/>
    <property type="match status" value="2"/>
</dbReference>
<feature type="transmembrane region" description="Helical" evidence="1">
    <location>
        <begin position="984"/>
        <end position="1011"/>
    </location>
</feature>
<dbReference type="Gene3D" id="3.30.2090.10">
    <property type="entry name" value="Multidrug efflux transporter AcrB TolC docking domain, DN and DC subdomains"/>
    <property type="match status" value="2"/>
</dbReference>
<dbReference type="Proteomes" id="UP000250744">
    <property type="component" value="Unassembled WGS sequence"/>
</dbReference>
<accession>A0A364NHT2</accession>
<dbReference type="SUPFAM" id="SSF82714">
    <property type="entry name" value="Multidrug efflux transporter AcrB TolC docking domain, DN and DC subdomains"/>
    <property type="match status" value="2"/>
</dbReference>
<reference evidence="2 3" key="1">
    <citation type="submission" date="2018-06" db="EMBL/GenBank/DDBJ databases">
        <title>Nitrincola tibetense sp. nov., isolated from Lake XuguoCo on Tibetan Plateau.</title>
        <authorList>
            <person name="Xing P."/>
        </authorList>
    </citation>
    <scope>NUCLEOTIDE SEQUENCE [LARGE SCALE GENOMIC DNA]</scope>
    <source>
        <strain evidence="3">xg18</strain>
    </source>
</reference>
<dbReference type="Gene3D" id="1.20.1640.10">
    <property type="entry name" value="Multidrug efflux transporter AcrB transmembrane domain"/>
    <property type="match status" value="2"/>
</dbReference>
<name>A0A364NHT2_9GAMM</name>
<organism evidence="2 3">
    <name type="scientific">Nitrincola tibetensis</name>
    <dbReference type="NCBI Taxonomy" id="2219697"/>
    <lineage>
        <taxon>Bacteria</taxon>
        <taxon>Pseudomonadati</taxon>
        <taxon>Pseudomonadota</taxon>
        <taxon>Gammaproteobacteria</taxon>
        <taxon>Oceanospirillales</taxon>
        <taxon>Oceanospirillaceae</taxon>
        <taxon>Nitrincola</taxon>
    </lineage>
</organism>
<dbReference type="AlphaFoldDB" id="A0A364NHT2"/>
<dbReference type="GO" id="GO:0005886">
    <property type="term" value="C:plasma membrane"/>
    <property type="evidence" value="ECO:0007669"/>
    <property type="project" value="TreeGrafter"/>
</dbReference>
<keyword evidence="3" id="KW-1185">Reference proteome</keyword>
<dbReference type="InterPro" id="IPR001036">
    <property type="entry name" value="Acrflvin-R"/>
</dbReference>
<dbReference type="Gene3D" id="3.30.70.1430">
    <property type="entry name" value="Multidrug efflux transporter AcrB pore domain"/>
    <property type="match status" value="2"/>
</dbReference>
<protein>
    <submittedName>
        <fullName evidence="2">AcrB/AcrD/AcrF family protein</fullName>
    </submittedName>
</protein>
<keyword evidence="1" id="KW-0472">Membrane</keyword>
<feature type="transmembrane region" description="Helical" evidence="1">
    <location>
        <begin position="459"/>
        <end position="479"/>
    </location>
</feature>
<dbReference type="EMBL" id="QKRX01000018">
    <property type="protein sequence ID" value="RAU16679.1"/>
    <property type="molecule type" value="Genomic_DNA"/>
</dbReference>
<evidence type="ECO:0000313" key="3">
    <source>
        <dbReference type="Proteomes" id="UP000250744"/>
    </source>
</evidence>
<dbReference type="Pfam" id="PF00873">
    <property type="entry name" value="ACR_tran"/>
    <property type="match status" value="1"/>
</dbReference>
<feature type="transmembrane region" description="Helical" evidence="1">
    <location>
        <begin position="909"/>
        <end position="936"/>
    </location>
</feature>
<dbReference type="InterPro" id="IPR027463">
    <property type="entry name" value="AcrB_DN_DC_subdom"/>
</dbReference>
<keyword evidence="1" id="KW-1133">Transmembrane helix</keyword>
<feature type="transmembrane region" description="Helical" evidence="1">
    <location>
        <begin position="957"/>
        <end position="978"/>
    </location>
</feature>
<feature type="transmembrane region" description="Helical" evidence="1">
    <location>
        <begin position="881"/>
        <end position="903"/>
    </location>
</feature>
<keyword evidence="1" id="KW-0812">Transmembrane</keyword>
<dbReference type="Gene3D" id="3.30.70.1320">
    <property type="entry name" value="Multidrug efflux transporter AcrB pore domain like"/>
    <property type="match status" value="1"/>
</dbReference>
<dbReference type="Gene3D" id="3.30.70.1440">
    <property type="entry name" value="Multidrug efflux transporter AcrB pore domain"/>
    <property type="match status" value="1"/>
</dbReference>
<feature type="transmembrane region" description="Helical" evidence="1">
    <location>
        <begin position="428"/>
        <end position="453"/>
    </location>
</feature>
<feature type="transmembrane region" description="Helical" evidence="1">
    <location>
        <begin position="385"/>
        <end position="407"/>
    </location>
</feature>
<feature type="transmembrane region" description="Helical" evidence="1">
    <location>
        <begin position="856"/>
        <end position="874"/>
    </location>
</feature>